<sequence>MEKPSSTIQLNRLKQLDRYFGTEATTVDSQTLARVMSCSTRNVAKTMKNLSDLGWIKWQPGRGRGIKTQLHIVHSFHDVLSSAIKSYVVKGELDEASRYADIFDYKNVFKQNLPEWMAEFSDGNERSDELVSLVPYALPNCHPMHMTDRNAGVYVSAMFDTLINFDESTQTFTPHLAHQFYQEGLSYFFRIRPDVHFHNGVLLTPDHVKQVLLQHKSVDVVASELYQSIESIEVNHQWLEVTLTYDDPVFLHAIADIHASVYLDNPTDPDFPYGTGAYHWGAKSNDKWTLLKNTQYFANHGIIKSAEFWHVLETNKTSVGHLFEFQDSDTLVGNKQQKLTSNLGTKALCVSHRLDDIQRASLAGITEKVLLKHYQSQHQLCDSLFDRSFQHEHKTDHTNLELPKSLRVYRGNSHALGHLWTHLSGLDVNIEYVNEIHSADVWVNNFLVGDDSFLDHYYWLLLSESATNLLTPFKQQQWLTEARHADDLKETLSQIEHRYLTQHRVIPLWKKSIAFQSHHTLRGTDINSLGFMNIAKVWFDKREC</sequence>
<keyword evidence="5" id="KW-1185">Reference proteome</keyword>
<dbReference type="RefSeq" id="WP_119010446.1">
    <property type="nucleotide sequence ID" value="NZ_BJXK01000012.1"/>
</dbReference>
<dbReference type="GO" id="GO:0003677">
    <property type="term" value="F:DNA binding"/>
    <property type="evidence" value="ECO:0007669"/>
    <property type="project" value="UniProtKB-KW"/>
</dbReference>
<evidence type="ECO:0000313" key="4">
    <source>
        <dbReference type="EMBL" id="GEM80670.1"/>
    </source>
</evidence>
<dbReference type="OrthoDB" id="5894719at2"/>
<dbReference type="GO" id="GO:0015833">
    <property type="term" value="P:peptide transport"/>
    <property type="evidence" value="ECO:0007669"/>
    <property type="project" value="TreeGrafter"/>
</dbReference>
<dbReference type="InterPro" id="IPR025370">
    <property type="entry name" value="SgrR_HTH_N"/>
</dbReference>
<dbReference type="AlphaFoldDB" id="A0A511QTJ9"/>
<reference evidence="4 5" key="1">
    <citation type="submission" date="2019-07" db="EMBL/GenBank/DDBJ databases">
        <title>Whole genome shotgun sequence of Vibrio superstes NBRC 103154.</title>
        <authorList>
            <person name="Hosoyama A."/>
            <person name="Uohara A."/>
            <person name="Ohji S."/>
            <person name="Ichikawa N."/>
        </authorList>
    </citation>
    <scope>NUCLEOTIDE SEQUENCE [LARGE SCALE GENOMIC DNA]</scope>
    <source>
        <strain evidence="4 5">NBRC 103154</strain>
    </source>
</reference>
<keyword evidence="1" id="KW-0238">DNA-binding</keyword>
<dbReference type="SUPFAM" id="SSF53850">
    <property type="entry name" value="Periplasmic binding protein-like II"/>
    <property type="match status" value="1"/>
</dbReference>
<gene>
    <name evidence="4" type="ORF">VSU01S_29150</name>
</gene>
<accession>A0A511QTJ9</accession>
<evidence type="ECO:0000256" key="1">
    <source>
        <dbReference type="ARBA" id="ARBA00023125"/>
    </source>
</evidence>
<dbReference type="Proteomes" id="UP000321113">
    <property type="component" value="Unassembled WGS sequence"/>
</dbReference>
<feature type="domain" description="Solute-binding protein family 5" evidence="2">
    <location>
        <begin position="172"/>
        <end position="311"/>
    </location>
</feature>
<dbReference type="InterPro" id="IPR000914">
    <property type="entry name" value="SBP_5_dom"/>
</dbReference>
<dbReference type="GO" id="GO:1904680">
    <property type="term" value="F:peptide transmembrane transporter activity"/>
    <property type="evidence" value="ECO:0007669"/>
    <property type="project" value="TreeGrafter"/>
</dbReference>
<dbReference type="Gene3D" id="3.40.190.10">
    <property type="entry name" value="Periplasmic binding protein-like II"/>
    <property type="match status" value="1"/>
</dbReference>
<evidence type="ECO:0008006" key="6">
    <source>
        <dbReference type="Google" id="ProtNLM"/>
    </source>
</evidence>
<name>A0A511QTJ9_9VIBR</name>
<dbReference type="PANTHER" id="PTHR30290:SF72">
    <property type="entry name" value="HTH-TYPE TRANSCRIPTIONAL REGULATOR SGRR"/>
    <property type="match status" value="1"/>
</dbReference>
<evidence type="ECO:0000259" key="2">
    <source>
        <dbReference type="Pfam" id="PF00496"/>
    </source>
</evidence>
<comment type="caution">
    <text evidence="4">The sequence shown here is derived from an EMBL/GenBank/DDBJ whole genome shotgun (WGS) entry which is preliminary data.</text>
</comment>
<dbReference type="Pfam" id="PF12793">
    <property type="entry name" value="SgrR_N"/>
    <property type="match status" value="1"/>
</dbReference>
<protein>
    <recommendedName>
        <fullName evidence="6">ABC transporter substrate-binding protein</fullName>
    </recommendedName>
</protein>
<evidence type="ECO:0000259" key="3">
    <source>
        <dbReference type="Pfam" id="PF12793"/>
    </source>
</evidence>
<organism evidence="4 5">
    <name type="scientific">Vibrio superstes NBRC 103154</name>
    <dbReference type="NCBI Taxonomy" id="1219062"/>
    <lineage>
        <taxon>Bacteria</taxon>
        <taxon>Pseudomonadati</taxon>
        <taxon>Pseudomonadota</taxon>
        <taxon>Gammaproteobacteria</taxon>
        <taxon>Vibrionales</taxon>
        <taxon>Vibrionaceae</taxon>
        <taxon>Vibrio</taxon>
    </lineage>
</organism>
<evidence type="ECO:0000313" key="5">
    <source>
        <dbReference type="Proteomes" id="UP000321113"/>
    </source>
</evidence>
<feature type="domain" description="Transcriptional regulator SgrR N-terminal HTH" evidence="3">
    <location>
        <begin position="15"/>
        <end position="104"/>
    </location>
</feature>
<dbReference type="InterPro" id="IPR039424">
    <property type="entry name" value="SBP_5"/>
</dbReference>
<proteinExistence type="predicted"/>
<dbReference type="EMBL" id="BJXK01000012">
    <property type="protein sequence ID" value="GEM80670.1"/>
    <property type="molecule type" value="Genomic_DNA"/>
</dbReference>
<dbReference type="Pfam" id="PF00496">
    <property type="entry name" value="SBP_bac_5"/>
    <property type="match status" value="1"/>
</dbReference>
<dbReference type="PANTHER" id="PTHR30290">
    <property type="entry name" value="PERIPLASMIC BINDING COMPONENT OF ABC TRANSPORTER"/>
    <property type="match status" value="1"/>
</dbReference>